<dbReference type="Proteomes" id="UP000284451">
    <property type="component" value="Unassembled WGS sequence"/>
</dbReference>
<gene>
    <name evidence="2" type="ORF">D2T29_19020</name>
</gene>
<evidence type="ECO:0000313" key="2">
    <source>
        <dbReference type="EMBL" id="RWR27207.1"/>
    </source>
</evidence>
<protein>
    <submittedName>
        <fullName evidence="2">Monoamine oxidase</fullName>
    </submittedName>
</protein>
<dbReference type="InterPro" id="IPR002539">
    <property type="entry name" value="MaoC-like_dom"/>
</dbReference>
<accession>A0A443K374</accession>
<evidence type="ECO:0000259" key="1">
    <source>
        <dbReference type="Pfam" id="PF01575"/>
    </source>
</evidence>
<dbReference type="PANTHER" id="PTHR43664:SF1">
    <property type="entry name" value="BETA-METHYLMALYL-COA DEHYDRATASE"/>
    <property type="match status" value="1"/>
</dbReference>
<dbReference type="InterPro" id="IPR029069">
    <property type="entry name" value="HotDog_dom_sf"/>
</dbReference>
<dbReference type="CDD" id="cd03441">
    <property type="entry name" value="R_hydratase_like"/>
    <property type="match status" value="1"/>
</dbReference>
<dbReference type="PANTHER" id="PTHR43664">
    <property type="entry name" value="MONOAMINE OXIDASE-RELATED"/>
    <property type="match status" value="1"/>
</dbReference>
<proteinExistence type="predicted"/>
<dbReference type="Gene3D" id="3.10.129.10">
    <property type="entry name" value="Hotdog Thioesterase"/>
    <property type="match status" value="1"/>
</dbReference>
<dbReference type="AlphaFoldDB" id="A0A443K374"/>
<organism evidence="2 3">
    <name type="scientific">Paenirhodobacter populi</name>
    <dbReference type="NCBI Taxonomy" id="2306993"/>
    <lineage>
        <taxon>Bacteria</taxon>
        <taxon>Pseudomonadati</taxon>
        <taxon>Pseudomonadota</taxon>
        <taxon>Alphaproteobacteria</taxon>
        <taxon>Rhodobacterales</taxon>
        <taxon>Rhodobacter group</taxon>
        <taxon>Paenirhodobacter</taxon>
    </lineage>
</organism>
<dbReference type="EMBL" id="SAUY01000034">
    <property type="protein sequence ID" value="RWR27207.1"/>
    <property type="molecule type" value="Genomic_DNA"/>
</dbReference>
<evidence type="ECO:0000313" key="3">
    <source>
        <dbReference type="Proteomes" id="UP000284451"/>
    </source>
</evidence>
<reference evidence="2 3" key="1">
    <citation type="submission" date="2019-01" db="EMBL/GenBank/DDBJ databases">
        <title>Sinorhodobacter populi sp. nov. isolated from the symptomatic bark tissue of Populus euramericana canker.</title>
        <authorList>
            <person name="Xu G."/>
        </authorList>
    </citation>
    <scope>NUCLEOTIDE SEQUENCE [LARGE SCALE GENOMIC DNA]</scope>
    <source>
        <strain evidence="2 3">07D10-4-3</strain>
    </source>
</reference>
<dbReference type="SUPFAM" id="SSF54637">
    <property type="entry name" value="Thioesterase/thiol ester dehydrase-isomerase"/>
    <property type="match status" value="1"/>
</dbReference>
<dbReference type="Pfam" id="PF01575">
    <property type="entry name" value="MaoC_dehydratas"/>
    <property type="match status" value="1"/>
</dbReference>
<reference evidence="2 3" key="2">
    <citation type="submission" date="2019-01" db="EMBL/GenBank/DDBJ databases">
        <authorList>
            <person name="Li Y."/>
        </authorList>
    </citation>
    <scope>NUCLEOTIDE SEQUENCE [LARGE SCALE GENOMIC DNA]</scope>
    <source>
        <strain evidence="2 3">07D10-4-3</strain>
    </source>
</reference>
<comment type="caution">
    <text evidence="2">The sequence shown here is derived from an EMBL/GenBank/DDBJ whole genome shotgun (WGS) entry which is preliminary data.</text>
</comment>
<name>A0A443K374_9RHOB</name>
<feature type="domain" description="MaoC-like" evidence="1">
    <location>
        <begin position="27"/>
        <end position="132"/>
    </location>
</feature>
<dbReference type="InterPro" id="IPR052342">
    <property type="entry name" value="MCH/BMMD"/>
</dbReference>
<sequence>MQEKHAPVGPDGLFYEDIILGDTFVTSAHEITREGIATFGSVTLDDHPLHTDDSFAKAAGFPGIIAHGLFGLSLMEGLKTTLHLYDKSSIASLGWDKVKFLHPILPGDRVHVEMTFTAARESRSRPAGIVTEVVHLVRGDGTELISAEHLSFIRKRDANTAYRDQ</sequence>